<dbReference type="InterPro" id="IPR001638">
    <property type="entry name" value="Solute-binding_3/MltF_N"/>
</dbReference>
<evidence type="ECO:0000256" key="3">
    <source>
        <dbReference type="SAM" id="MobiDB-lite"/>
    </source>
</evidence>
<dbReference type="AlphaFoldDB" id="A0A1B8PUX6"/>
<dbReference type="Proteomes" id="UP000092607">
    <property type="component" value="Unassembled WGS sequence"/>
</dbReference>
<name>A0A1B8PUX6_MORLA</name>
<dbReference type="Gene3D" id="3.40.190.10">
    <property type="entry name" value="Periplasmic binding protein-like II"/>
    <property type="match status" value="2"/>
</dbReference>
<comment type="similarity">
    <text evidence="1">Belongs to the bacterial solute-binding protein 3 family.</text>
</comment>
<dbReference type="PANTHER" id="PTHR35936:SF19">
    <property type="entry name" value="AMINO-ACID-BINDING PROTEIN YXEM-RELATED"/>
    <property type="match status" value="1"/>
</dbReference>
<proteinExistence type="inferred from homology"/>
<dbReference type="EMBL" id="LZMS01000123">
    <property type="protein sequence ID" value="OBX58968.1"/>
    <property type="molecule type" value="Genomic_DNA"/>
</dbReference>
<feature type="domain" description="Solute-binding protein family 3/N-terminal" evidence="4">
    <location>
        <begin position="55"/>
        <end position="150"/>
    </location>
</feature>
<dbReference type="OrthoDB" id="368476at2"/>
<evidence type="ECO:0000313" key="5">
    <source>
        <dbReference type="EMBL" id="OBX58968.1"/>
    </source>
</evidence>
<feature type="region of interest" description="Disordered" evidence="3">
    <location>
        <begin position="26"/>
        <end position="47"/>
    </location>
</feature>
<evidence type="ECO:0000313" key="6">
    <source>
        <dbReference type="Proteomes" id="UP000092607"/>
    </source>
</evidence>
<reference evidence="5 6" key="1">
    <citation type="submission" date="2016-06" db="EMBL/GenBank/DDBJ databases">
        <title>Draft genome of Moraxella lacunata CCUG 57757A.</title>
        <authorList>
            <person name="Salva-Serra F."/>
            <person name="Engstrom-Jakobsson H."/>
            <person name="Thorell K."/>
            <person name="Gonzales-Siles L."/>
            <person name="Karlsson R."/>
            <person name="Boulund F."/>
            <person name="Engstrand L."/>
            <person name="Kristiansson E."/>
            <person name="Moore E."/>
        </authorList>
    </citation>
    <scope>NUCLEOTIDE SEQUENCE [LARGE SCALE GENOMIC DNA]</scope>
    <source>
        <strain evidence="5 6">CCUG 57757A</strain>
    </source>
</reference>
<dbReference type="PROSITE" id="PS51257">
    <property type="entry name" value="PROKAR_LIPOPROTEIN"/>
    <property type="match status" value="1"/>
</dbReference>
<accession>A0A1B8PUX6</accession>
<dbReference type="Pfam" id="PF00497">
    <property type="entry name" value="SBP_bac_3"/>
    <property type="match status" value="1"/>
</dbReference>
<keyword evidence="2" id="KW-0732">Signal</keyword>
<dbReference type="PANTHER" id="PTHR35936">
    <property type="entry name" value="MEMBRANE-BOUND LYTIC MUREIN TRANSGLYCOSYLASE F"/>
    <property type="match status" value="1"/>
</dbReference>
<evidence type="ECO:0000256" key="1">
    <source>
        <dbReference type="ARBA" id="ARBA00010333"/>
    </source>
</evidence>
<feature type="compositionally biased region" description="Low complexity" evidence="3">
    <location>
        <begin position="27"/>
        <end position="47"/>
    </location>
</feature>
<sequence>MKHAKPISLALALSIALFGCDSSHEQPAPVTDSTTATSTPTADAPPARQSDVVYTMAVDSTIPPLAFKDEAGRAIGYDIDIIKAIGEKQGFDVEVISVGWDGIFEPLNQETYDIVGSGAGWSEERAAAYDLSGIIVDARVSVFHLKDNTGVNSLASLKGKKIGVPTGSYHKERAIELAGSNENIIDYPTSFMAVRA</sequence>
<organism evidence="5 6">
    <name type="scientific">Moraxella lacunata</name>
    <dbReference type="NCBI Taxonomy" id="477"/>
    <lineage>
        <taxon>Bacteria</taxon>
        <taxon>Pseudomonadati</taxon>
        <taxon>Pseudomonadota</taxon>
        <taxon>Gammaproteobacteria</taxon>
        <taxon>Moraxellales</taxon>
        <taxon>Moraxellaceae</taxon>
        <taxon>Moraxella</taxon>
    </lineage>
</organism>
<protein>
    <recommendedName>
        <fullName evidence="4">Solute-binding protein family 3/N-terminal domain-containing protein</fullName>
    </recommendedName>
</protein>
<dbReference type="SUPFAM" id="SSF53850">
    <property type="entry name" value="Periplasmic binding protein-like II"/>
    <property type="match status" value="1"/>
</dbReference>
<dbReference type="RefSeq" id="WP_065256964.1">
    <property type="nucleotide sequence ID" value="NZ_JARDJM010000084.1"/>
</dbReference>
<evidence type="ECO:0000259" key="4">
    <source>
        <dbReference type="Pfam" id="PF00497"/>
    </source>
</evidence>
<gene>
    <name evidence="5" type="ORF">A9309_12200</name>
</gene>
<comment type="caution">
    <text evidence="5">The sequence shown here is derived from an EMBL/GenBank/DDBJ whole genome shotgun (WGS) entry which is preliminary data.</text>
</comment>
<evidence type="ECO:0000256" key="2">
    <source>
        <dbReference type="ARBA" id="ARBA00022729"/>
    </source>
</evidence>